<dbReference type="SUPFAM" id="SSF52540">
    <property type="entry name" value="P-loop containing nucleoside triphosphate hydrolases"/>
    <property type="match status" value="1"/>
</dbReference>
<dbReference type="KEGG" id="cwo:Cwoe_5416"/>
<dbReference type="HOGENOM" id="CLU_006229_4_5_11"/>
<accession>D3EZI3</accession>
<gene>
    <name evidence="2" type="ordered locus">Cwoe_5416</name>
</gene>
<feature type="coiled-coil region" evidence="1">
    <location>
        <begin position="240"/>
        <end position="267"/>
    </location>
</feature>
<sequence length="373" mass="40705">MADLPGTEHHPNARATLGAALAPGGRPSHAYLFHGPSGSGKRVAARAFASALLAEGSADPDSARTRVEHGTHPDLTWVTPSGAHEMLVGDIEEPVVAAAAMTPFESARRVFVIERADTLIDQAANKMLKTLEEPAPFVHLVLLTDRLAEVLPTIRSRCQLVRFDALTDEQLAERVGRHGVAPEQARAVARLALGDGARALELALGDGPALRAGGERFARAALAGEVGGSRPWTELLAVKRRRGEEAVAELEAKLADELEVVSRRERKRLENEYAERIRRTRRRVETGALDLGLQLSSLWLRDAACVAWGTPELVHHTDRTDVLAQDADGRDPQRLRAGVELIEETRRRLRSNVTEELALEALAYRLEALLSQR</sequence>
<dbReference type="Gene3D" id="3.40.50.300">
    <property type="entry name" value="P-loop containing nucleotide triphosphate hydrolases"/>
    <property type="match status" value="1"/>
</dbReference>
<protein>
    <submittedName>
        <fullName evidence="2">DNA polymerase III, delta prime subunit</fullName>
    </submittedName>
</protein>
<dbReference type="PANTHER" id="PTHR11669:SF8">
    <property type="entry name" value="DNA POLYMERASE III SUBUNIT DELTA"/>
    <property type="match status" value="1"/>
</dbReference>
<organism evidence="2 3">
    <name type="scientific">Conexibacter woesei (strain DSM 14684 / CCUG 47730 / CIP 108061 / JCM 11494 / NBRC 100937 / ID131577)</name>
    <dbReference type="NCBI Taxonomy" id="469383"/>
    <lineage>
        <taxon>Bacteria</taxon>
        <taxon>Bacillati</taxon>
        <taxon>Actinomycetota</taxon>
        <taxon>Thermoleophilia</taxon>
        <taxon>Solirubrobacterales</taxon>
        <taxon>Conexibacteraceae</taxon>
        <taxon>Conexibacter</taxon>
    </lineage>
</organism>
<dbReference type="RefSeq" id="WP_012936872.1">
    <property type="nucleotide sequence ID" value="NC_013739.1"/>
</dbReference>
<dbReference type="eggNOG" id="COG0470">
    <property type="taxonomic scope" value="Bacteria"/>
</dbReference>
<proteinExistence type="predicted"/>
<dbReference type="Pfam" id="PF13177">
    <property type="entry name" value="DNA_pol3_delta2"/>
    <property type="match status" value="1"/>
</dbReference>
<keyword evidence="1" id="KW-0175">Coiled coil</keyword>
<name>D3EZI3_CONWI</name>
<evidence type="ECO:0000313" key="2">
    <source>
        <dbReference type="EMBL" id="ADB53821.1"/>
    </source>
</evidence>
<dbReference type="PANTHER" id="PTHR11669">
    <property type="entry name" value="REPLICATION FACTOR C / DNA POLYMERASE III GAMMA-TAU SUBUNIT"/>
    <property type="match status" value="1"/>
</dbReference>
<dbReference type="Proteomes" id="UP000008229">
    <property type="component" value="Chromosome"/>
</dbReference>
<evidence type="ECO:0000313" key="3">
    <source>
        <dbReference type="Proteomes" id="UP000008229"/>
    </source>
</evidence>
<reference evidence="3" key="2">
    <citation type="submission" date="2010-01" db="EMBL/GenBank/DDBJ databases">
        <title>The complete genome of Conexibacter woesei DSM 14684.</title>
        <authorList>
            <consortium name="US DOE Joint Genome Institute (JGI-PGF)"/>
            <person name="Lucas S."/>
            <person name="Copeland A."/>
            <person name="Lapidus A."/>
            <person name="Glavina del Rio T."/>
            <person name="Dalin E."/>
            <person name="Tice H."/>
            <person name="Bruce D."/>
            <person name="Goodwin L."/>
            <person name="Pitluck S."/>
            <person name="Kyrpides N."/>
            <person name="Mavromatis K."/>
            <person name="Ivanova N."/>
            <person name="Mikhailova N."/>
            <person name="Chertkov O."/>
            <person name="Brettin T."/>
            <person name="Detter J.C."/>
            <person name="Han C."/>
            <person name="Larimer F."/>
            <person name="Land M."/>
            <person name="Hauser L."/>
            <person name="Markowitz V."/>
            <person name="Cheng J.-F."/>
            <person name="Hugenholtz P."/>
            <person name="Woyke T."/>
            <person name="Wu D."/>
            <person name="Pukall R."/>
            <person name="Steenblock K."/>
            <person name="Schneider S."/>
            <person name="Klenk H.-P."/>
            <person name="Eisen J.A."/>
        </authorList>
    </citation>
    <scope>NUCLEOTIDE SEQUENCE [LARGE SCALE GENOMIC DNA]</scope>
    <source>
        <strain evidence="3">DSM 14684 / CIP 108061 / JCM 11494 / NBRC 100937 / ID131577</strain>
    </source>
</reference>
<dbReference type="EMBL" id="CP001854">
    <property type="protein sequence ID" value="ADB53821.1"/>
    <property type="molecule type" value="Genomic_DNA"/>
</dbReference>
<dbReference type="AlphaFoldDB" id="D3EZI3"/>
<keyword evidence="3" id="KW-1185">Reference proteome</keyword>
<reference evidence="2 3" key="1">
    <citation type="journal article" date="2010" name="Stand. Genomic Sci.">
        <title>Complete genome sequence of Conexibacter woesei type strain (ID131577).</title>
        <authorList>
            <person name="Pukall R."/>
            <person name="Lapidus A."/>
            <person name="Glavina Del Rio T."/>
            <person name="Copeland A."/>
            <person name="Tice H."/>
            <person name="Cheng J.-F."/>
            <person name="Lucas S."/>
            <person name="Chen F."/>
            <person name="Nolan M."/>
            <person name="Bruce D."/>
            <person name="Goodwin L."/>
            <person name="Pitluck S."/>
            <person name="Mavromatis K."/>
            <person name="Ivanova N."/>
            <person name="Ovchinnikova G."/>
            <person name="Pati A."/>
            <person name="Chen A."/>
            <person name="Palaniappan K."/>
            <person name="Land M."/>
            <person name="Hauser L."/>
            <person name="Chang Y.-J."/>
            <person name="Jeffries C.D."/>
            <person name="Chain P."/>
            <person name="Meincke L."/>
            <person name="Sims D."/>
            <person name="Brettin T."/>
            <person name="Detter J.C."/>
            <person name="Rohde M."/>
            <person name="Goeker M."/>
            <person name="Bristow J."/>
            <person name="Eisen J.A."/>
            <person name="Markowitz V."/>
            <person name="Kyrpides N.C."/>
            <person name="Klenk H.-P."/>
            <person name="Hugenholtz P."/>
        </authorList>
    </citation>
    <scope>NUCLEOTIDE SEQUENCE [LARGE SCALE GENOMIC DNA]</scope>
    <source>
        <strain evidence="3">DSM 14684 / CIP 108061 / JCM 11494 / NBRC 100937 / ID131577</strain>
    </source>
</reference>
<evidence type="ECO:0000256" key="1">
    <source>
        <dbReference type="SAM" id="Coils"/>
    </source>
</evidence>
<dbReference type="InterPro" id="IPR050238">
    <property type="entry name" value="DNA_Rep/Repair_Clamp_Loader"/>
</dbReference>
<dbReference type="InterPro" id="IPR027417">
    <property type="entry name" value="P-loop_NTPase"/>
</dbReference>
<dbReference type="OrthoDB" id="9809531at2"/>
<dbReference type="GO" id="GO:0006261">
    <property type="term" value="P:DNA-templated DNA replication"/>
    <property type="evidence" value="ECO:0007669"/>
    <property type="project" value="TreeGrafter"/>
</dbReference>
<dbReference type="STRING" id="469383.Cwoe_5416"/>